<dbReference type="GO" id="GO:0061136">
    <property type="term" value="P:regulation of proteasomal protein catabolic process"/>
    <property type="evidence" value="ECO:0007669"/>
    <property type="project" value="EnsemblFungi"/>
</dbReference>
<gene>
    <name evidence="7" type="primary">KAFR0B01670</name>
    <name evidence="7" type="ORF">KAFR_0B01670</name>
</gene>
<dbReference type="GO" id="GO:0034515">
    <property type="term" value="C:proteasome storage granule"/>
    <property type="evidence" value="ECO:0007669"/>
    <property type="project" value="EnsemblFungi"/>
</dbReference>
<dbReference type="Pfam" id="PF11919">
    <property type="entry name" value="PSME4_C"/>
    <property type="match status" value="1"/>
</dbReference>
<feature type="domain" description="Proteasome activator complex subunit 4 C-terminal" evidence="4">
    <location>
        <begin position="2002"/>
        <end position="2089"/>
    </location>
</feature>
<keyword evidence="1" id="KW-0677">Repeat</keyword>
<evidence type="ECO:0000313" key="8">
    <source>
        <dbReference type="Proteomes" id="UP000005220"/>
    </source>
</evidence>
<evidence type="ECO:0000256" key="3">
    <source>
        <dbReference type="ARBA" id="ARBA00023204"/>
    </source>
</evidence>
<feature type="domain" description="Proteasome activator Blm10 N-terminal" evidence="6">
    <location>
        <begin position="31"/>
        <end position="108"/>
    </location>
</feature>
<dbReference type="InterPro" id="IPR035309">
    <property type="entry name" value="PSME4"/>
</dbReference>
<accession>H2AQ16</accession>
<dbReference type="InParanoid" id="H2AQ16"/>
<keyword evidence="3" id="KW-0234">DNA repair</keyword>
<dbReference type="GO" id="GO:0005634">
    <property type="term" value="C:nucleus"/>
    <property type="evidence" value="ECO:0007669"/>
    <property type="project" value="EnsemblFungi"/>
</dbReference>
<reference evidence="7 8" key="1">
    <citation type="journal article" date="2011" name="Proc. Natl. Acad. Sci. U.S.A.">
        <title>Evolutionary erosion of yeast sex chromosomes by mating-type switching accidents.</title>
        <authorList>
            <person name="Gordon J.L."/>
            <person name="Armisen D."/>
            <person name="Proux-Wera E."/>
            <person name="Oheigeartaigh S.S."/>
            <person name="Byrne K.P."/>
            <person name="Wolfe K.H."/>
        </authorList>
    </citation>
    <scope>NUCLEOTIDE SEQUENCE [LARGE SCALE GENOMIC DNA]</scope>
    <source>
        <strain evidence="8">ATCC 22294 / BCRC 22015 / CBS 2517 / CECT 1963 / NBRC 1671 / NRRL Y-8276</strain>
    </source>
</reference>
<dbReference type="Gene3D" id="1.10.287.2210">
    <property type="match status" value="1"/>
</dbReference>
<evidence type="ECO:0000259" key="5">
    <source>
        <dbReference type="Pfam" id="PF16507"/>
    </source>
</evidence>
<dbReference type="Proteomes" id="UP000005220">
    <property type="component" value="Chromosome 2"/>
</dbReference>
<keyword evidence="2" id="KW-0227">DNA damage</keyword>
<dbReference type="PANTHER" id="PTHR32170:SF3">
    <property type="entry name" value="PROTEASOME ACTIVATOR COMPLEX SUBUNIT 4"/>
    <property type="match status" value="1"/>
</dbReference>
<dbReference type="STRING" id="1071382.H2AQ16"/>
<protein>
    <recommendedName>
        <fullName evidence="9">Proteasome activator Blm10 mid region domain-containing protein</fullName>
    </recommendedName>
</protein>
<proteinExistence type="predicted"/>
<evidence type="ECO:0000259" key="6">
    <source>
        <dbReference type="Pfam" id="PF16547"/>
    </source>
</evidence>
<name>H2AQ16_KAZAF</name>
<dbReference type="GO" id="GO:0070628">
    <property type="term" value="F:proteasome binding"/>
    <property type="evidence" value="ECO:0007669"/>
    <property type="project" value="EnsemblFungi"/>
</dbReference>
<dbReference type="RefSeq" id="XP_003955601.1">
    <property type="nucleotide sequence ID" value="XM_003955552.1"/>
</dbReference>
<evidence type="ECO:0000313" key="7">
    <source>
        <dbReference type="EMBL" id="CCF56466.1"/>
    </source>
</evidence>
<keyword evidence="8" id="KW-1185">Reference proteome</keyword>
<organism evidence="7 8">
    <name type="scientific">Kazachstania africana (strain ATCC 22294 / BCRC 22015 / CBS 2517 / CECT 1963 / NBRC 1671 / NRRL Y-8276)</name>
    <name type="common">Yeast</name>
    <name type="synonym">Kluyveromyces africanus</name>
    <dbReference type="NCBI Taxonomy" id="1071382"/>
    <lineage>
        <taxon>Eukaryota</taxon>
        <taxon>Fungi</taxon>
        <taxon>Dikarya</taxon>
        <taxon>Ascomycota</taxon>
        <taxon>Saccharomycotina</taxon>
        <taxon>Saccharomycetes</taxon>
        <taxon>Saccharomycetales</taxon>
        <taxon>Saccharomycetaceae</taxon>
        <taxon>Kazachstania</taxon>
    </lineage>
</organism>
<dbReference type="Pfam" id="PF16547">
    <property type="entry name" value="BLM10_N"/>
    <property type="match status" value="1"/>
</dbReference>
<dbReference type="InterPro" id="IPR032372">
    <property type="entry name" value="Blm10_N"/>
</dbReference>
<evidence type="ECO:0000256" key="1">
    <source>
        <dbReference type="ARBA" id="ARBA00022737"/>
    </source>
</evidence>
<dbReference type="Pfam" id="PF16507">
    <property type="entry name" value="HEAT_PSME4_mid"/>
    <property type="match status" value="1"/>
</dbReference>
<dbReference type="GO" id="GO:1990236">
    <property type="term" value="P:proteasome core complex import into nucleus"/>
    <property type="evidence" value="ECO:0007669"/>
    <property type="project" value="EnsemblFungi"/>
</dbReference>
<dbReference type="KEGG" id="kaf:KAFR_0B01670"/>
<dbReference type="GO" id="GO:0043248">
    <property type="term" value="P:proteasome assembly"/>
    <property type="evidence" value="ECO:0007669"/>
    <property type="project" value="EnsemblFungi"/>
</dbReference>
<dbReference type="InterPro" id="IPR032430">
    <property type="entry name" value="Blm10_mid"/>
</dbReference>
<dbReference type="FunCoup" id="H2AQ16">
    <property type="interactions" value="386"/>
</dbReference>
<dbReference type="GO" id="GO:0016504">
    <property type="term" value="F:peptidase activator activity"/>
    <property type="evidence" value="ECO:0007669"/>
    <property type="project" value="EnsemblFungi"/>
</dbReference>
<feature type="domain" description="Proteasome activator Blm10 middle HEAT repeats region" evidence="5">
    <location>
        <begin position="453"/>
        <end position="969"/>
    </location>
</feature>
<dbReference type="GO" id="GO:0006281">
    <property type="term" value="P:DNA repair"/>
    <property type="evidence" value="ECO:0007669"/>
    <property type="project" value="UniProtKB-KW"/>
</dbReference>
<dbReference type="EMBL" id="HE650822">
    <property type="protein sequence ID" value="CCF56466.1"/>
    <property type="molecule type" value="Genomic_DNA"/>
</dbReference>
<dbReference type="GO" id="GO:0005829">
    <property type="term" value="C:cytosol"/>
    <property type="evidence" value="ECO:0007669"/>
    <property type="project" value="TreeGrafter"/>
</dbReference>
<dbReference type="OrthoDB" id="17907at2759"/>
<dbReference type="GO" id="GO:0010499">
    <property type="term" value="P:proteasomal ubiquitin-independent protein catabolic process"/>
    <property type="evidence" value="ECO:0007669"/>
    <property type="project" value="EnsemblFungi"/>
</dbReference>
<dbReference type="GO" id="GO:1902906">
    <property type="term" value="P:proteasome storage granule assembly"/>
    <property type="evidence" value="ECO:0007669"/>
    <property type="project" value="EnsemblFungi"/>
</dbReference>
<dbReference type="GeneID" id="13882769"/>
<evidence type="ECO:0000259" key="4">
    <source>
        <dbReference type="Pfam" id="PF11919"/>
    </source>
</evidence>
<evidence type="ECO:0000256" key="2">
    <source>
        <dbReference type="ARBA" id="ARBA00022763"/>
    </source>
</evidence>
<evidence type="ECO:0008006" key="9">
    <source>
        <dbReference type="Google" id="ProtNLM"/>
    </source>
</evidence>
<dbReference type="eggNOG" id="KOG1851">
    <property type="taxonomic scope" value="Eukaryota"/>
</dbReference>
<sequence length="2089" mass="240888">MFNKRKINNDKVDLLNSNSQKKLKISPQDPFLARLSNYNLDYLDDPTLHLKEIYDPNSKWFSKLKKPKFDVLSQLPYKIESHKDQATFLCHIIYNLYIAISSLDIQGLLSISAKDLTGLKNQINDLNNDIDLISNNDIANFDEGEDDEDEDLDESNEYLDLSAPDFVPIGKITEESSAIINVNHWTNELKNCLHFNIPLSLRKSLVTVYYHLALVQGQKIYRQLHVEVLDGLLYNDDKGNNYVAMLKKDGLILNHELIFQFLCEFLPYPDSDYVRYDVQSKEDLQLFRLLLKIAHISKQFFDRENEDILTNSMDFLLSSFAPSTMSSVLPIITSFMPYHYNTKKKITDYFPFMFSIWSSVSANIVIDTHMYDFVGSISEDIHFNQLQNTIDIAVVNNLFSEYGLFTREQMVFLFNRLQGHLRTNGQIHSYSRTVKPFVYSINGSDYGFFFENLVSLTKSIKTFVHPSNSGFWTKPIAKFIHSFIKIYHGRVKLEQKYNFKSPIALNSDCNDKIVETFLDLLNIGAQNKNTDISNYYISCFAYLLDLEPTNKYLVMDKILTDVYDALSGEYINSRHRIIASLKQFNRVVRFLVMDKLYRVHVTNILSTFVEKIDLNDINLTSNIINGIVSIASFIPLECPVQDKEYLSFESHTLPFIEQHFYHLKSGKSSETFEYDDNVLESAFRASTTIFNHILKAYIDKLFLLADIELDDGFITKVNQTTMIMIESLDDKAFNYVSDLLQRSFWENDAFKDKDANYEIVTIPLAALVKRNKFLSKKIFEALIFNIKDQVSRGAGSIRSSTEIQKRDTKLVLYLTALNDVLRQSHDSIFEYKKELLEFMKYIYENITNPPLDVITSLIIHNVLLTLTSTEITEFRLFEKDCQLTLDSKWGGLQFDNIEKYKPRNLNFKWHVPSKHEIELAIEILETISSYCIDKVEKLLQSPQANTYFVDSIQKFVLILTHSISGSSLLYDPDYNRHKMSIVNSNKSIGAPHNEKLRILKDLKFINYDEDDLVDTKKNEDIEESIDSKVSHDNHDEIELKEYEEVEENLIFENDDDSGESISGSASRLCTPSLTENGHFSPHTSIHATTGLTDLNIFSCNYYFGNEIEQKFQNPLYVKVHSIRSNIGSFFHKMSQFLSRNYEHNANIYQSLLHGLKVWFSDVGQENTFNDDPGAFLDLDFLENIQSLAHLEDPHTRTLLAVRVDNVHQSRVLLHSTSRRGSKLENILLRDIIKLSCSVYPNIHKPAQGALVHCMKHITGSYTLIVSSILKLLKENVKLQENMQIKVLLKLLLIKKINRKLMSDVKNLEELCLTLIECCRINELDISLFAEKIITDIASGLKIPSSICVHNEKMFIPIQPPDEKIDLQVQTVKFAKEQKRKQYLDLLDSLEAGLLIVLQNEKSLSWKIPIIIIKFIARIQSSLETTTRAKTIAAIFAQSKARHPDIVHLALRSFLAIFNKVFSLSDYGYDISRAYQTSYDPPFVTEIDTSSPASTQLFRKEMNNFKSPSYFIDSRGCVGWLCWGRKLKVVKSSRVEINLEVNEVEAVKCIGNLVSLEWLENMMTTLVQDNETRSVFSSGDVSFFTFMIILISKKYTKNLTLEDLFKLCEKFYDRDDKASMIMSIEIFSAFICASKYMNKEELKKRDVFAENFLQNALDHGFNHDAFEIWSTVCWWLPTIVDIRRFEPFYRIISQIDNFSDITSDAAAQQAQRNLMLRSLLMGLEFKSPSTEEISKNLPFEHPYDQVRSSIAKLFSTLVQNECYPSFKNSEELMNLEITNVDGLGLPMKSASPGIDSTIRKQFHEITQEYDKVKHLSPQEILKTRYYYISSTIFYWVKDMIKGPNKIIIIPYLVDYIIPFLTTLTLQKDLCKLSGIDPASIYLGIAYLPIRKEQIKPIVDSITEVSNDTTSYGLKLRLAFVQHFLSSQLLQLTTEQKSQILQFVVDQVYNDNYVEVRIRAADVLSDIAHNIDDSQELETLIENFSAKLKGYTWEEKQKLSKTSMEIHGSVVGLGAVISAFPYVFPLPKWIPKELSELSSWARTSGMAGTSAKDTISEFKKVRADTWKFDRLEFTSDQLEDLQGVLWRSYYA</sequence>
<dbReference type="HOGENOM" id="CLU_000772_0_0_1"/>
<dbReference type="InterPro" id="IPR021843">
    <property type="entry name" value="PSME4_C"/>
</dbReference>
<dbReference type="PANTHER" id="PTHR32170">
    <property type="entry name" value="PROTEASOME ACTIVATOR COMPLEX SUBUNIT 4"/>
    <property type="match status" value="1"/>
</dbReference>